<dbReference type="AlphaFoldDB" id="A0A850ELS2"/>
<reference evidence="1" key="1">
    <citation type="submission" date="2020-06" db="EMBL/GenBank/DDBJ databases">
        <title>Paenibacillus sp. nov., isolated from soil.</title>
        <authorList>
            <person name="Seo Y.L."/>
        </authorList>
    </citation>
    <scope>NUCLEOTIDE SEQUENCE [LARGE SCALE GENOMIC DNA]</scope>
    <source>
        <strain evidence="1">JW14</strain>
    </source>
</reference>
<comment type="caution">
    <text evidence="1">The sequence shown here is derived from an EMBL/GenBank/DDBJ whole genome shotgun (WGS) entry which is preliminary data.</text>
</comment>
<sequence>MEQWLGLNKMPSGDDFQDIAQEELALSSWSGYGNQERNAKPAMKNAIAELIVAMAADEVAIAQLIRAEASNIEAFAGKEGEFPTSPTNQQIIDFQHEVARVMETIVEKQKLFLRMIETSVRLLHWEGEGDSDS</sequence>
<name>A0A850ELS2_9BACL</name>
<dbReference type="InterPro" id="IPR058705">
    <property type="entry name" value="A_ENA"/>
</dbReference>
<evidence type="ECO:0000313" key="1">
    <source>
        <dbReference type="EMBL" id="NUU60457.1"/>
    </source>
</evidence>
<evidence type="ECO:0000313" key="2">
    <source>
        <dbReference type="Proteomes" id="UP000564806"/>
    </source>
</evidence>
<dbReference type="Proteomes" id="UP000564806">
    <property type="component" value="Unassembled WGS sequence"/>
</dbReference>
<dbReference type="RefSeq" id="WP_175371045.1">
    <property type="nucleotide sequence ID" value="NZ_JABWCS010000201.1"/>
</dbReference>
<organism evidence="1 2">
    <name type="scientific">Paenibacillus agri</name>
    <dbReference type="NCBI Taxonomy" id="2744309"/>
    <lineage>
        <taxon>Bacteria</taxon>
        <taxon>Bacillati</taxon>
        <taxon>Bacillota</taxon>
        <taxon>Bacilli</taxon>
        <taxon>Bacillales</taxon>
        <taxon>Paenibacillaceae</taxon>
        <taxon>Paenibacillus</taxon>
    </lineage>
</organism>
<dbReference type="Pfam" id="PF26595">
    <property type="entry name" value="A_ENA"/>
    <property type="match status" value="1"/>
</dbReference>
<keyword evidence="2" id="KW-1185">Reference proteome</keyword>
<protein>
    <submittedName>
        <fullName evidence="1">Uncharacterized protein</fullName>
    </submittedName>
</protein>
<dbReference type="EMBL" id="JABWCS010000201">
    <property type="protein sequence ID" value="NUU60457.1"/>
    <property type="molecule type" value="Genomic_DNA"/>
</dbReference>
<accession>A0A850ELS2</accession>
<proteinExistence type="predicted"/>
<gene>
    <name evidence="1" type="ORF">HPT30_08890</name>
</gene>